<name>S7QK43_GLOTA</name>
<accession>S7QK43</accession>
<dbReference type="AlphaFoldDB" id="S7QK43"/>
<proteinExistence type="predicted"/>
<dbReference type="OMA" id="WFSTHAV"/>
<feature type="compositionally biased region" description="Low complexity" evidence="1">
    <location>
        <begin position="246"/>
        <end position="266"/>
    </location>
</feature>
<feature type="compositionally biased region" description="Basic residues" evidence="1">
    <location>
        <begin position="228"/>
        <end position="242"/>
    </location>
</feature>
<keyword evidence="3" id="KW-1185">Reference proteome</keyword>
<feature type="compositionally biased region" description="Basic and acidic residues" evidence="1">
    <location>
        <begin position="91"/>
        <end position="112"/>
    </location>
</feature>
<gene>
    <name evidence="2" type="ORF">GLOTRDRAFT_136544</name>
</gene>
<dbReference type="HOGENOM" id="CLU_017235_0_0_1"/>
<dbReference type="Proteomes" id="UP000030669">
    <property type="component" value="Unassembled WGS sequence"/>
</dbReference>
<sequence length="552" mass="60098">MSLTRIRLGSTDPPLKAWFSVPSHVATVRDLKKSLCSNLEVLEDVAPDSIILLLDEFEVLDDSPINVLRDGDLLLLQYRPAKVAANVVKRKAVDAEDSSRKKRKYESTEEKTAPPVSAEPKPKRSYSSRVAASRLPKPASPPTSSTSDSEDSSNSDSDSAATSSSSSDSDDDSDSDTTDSDTDTDSSPSEDEATRPSTNGASSARAPKPNGVKTSTSQPPVPPGHGKPQTKNRNLRRRRRKQYERASQSLPPASSSLSGPNAVPVGPAFPPPVNGRQHAADDRGSDISTPVERANLMALSLSNKNKRKGFKSHLHDEIPQKIVFAADANRAGSAPVAGPSTSPSGPEAHAPDDQHPSRPAPRLIPPSERQERGELPPNIFVTSVDVEEGLWNGKKRGKSKKKKQADADEWVEETTDWLDYGDSERQQADVEENVADQRPRQDVAGVQWEDIERRWDTLTRVTDKSQLRPGLLLGWKALDINPATLTPEMLLNVARLVCFEGDKLTIQPLLRPVATSVSFGGVVEGESDPDVIPEEEIRDYSDVLSSEWRMVG</sequence>
<feature type="region of interest" description="Disordered" evidence="1">
    <location>
        <begin position="89"/>
        <end position="291"/>
    </location>
</feature>
<evidence type="ECO:0000256" key="1">
    <source>
        <dbReference type="SAM" id="MobiDB-lite"/>
    </source>
</evidence>
<evidence type="ECO:0008006" key="4">
    <source>
        <dbReference type="Google" id="ProtNLM"/>
    </source>
</evidence>
<dbReference type="GeneID" id="19303560"/>
<organism evidence="2 3">
    <name type="scientific">Gloeophyllum trabeum (strain ATCC 11539 / FP-39264 / Madison 617)</name>
    <name type="common">Brown rot fungus</name>
    <dbReference type="NCBI Taxonomy" id="670483"/>
    <lineage>
        <taxon>Eukaryota</taxon>
        <taxon>Fungi</taxon>
        <taxon>Dikarya</taxon>
        <taxon>Basidiomycota</taxon>
        <taxon>Agaricomycotina</taxon>
        <taxon>Agaricomycetes</taxon>
        <taxon>Gloeophyllales</taxon>
        <taxon>Gloeophyllaceae</taxon>
        <taxon>Gloeophyllum</taxon>
    </lineage>
</organism>
<protein>
    <recommendedName>
        <fullName evidence="4">Coilin</fullName>
    </recommendedName>
</protein>
<dbReference type="KEGG" id="gtr:GLOTRDRAFT_136544"/>
<evidence type="ECO:0000313" key="3">
    <source>
        <dbReference type="Proteomes" id="UP000030669"/>
    </source>
</evidence>
<dbReference type="EMBL" id="KB469297">
    <property type="protein sequence ID" value="EPQ59752.1"/>
    <property type="molecule type" value="Genomic_DNA"/>
</dbReference>
<dbReference type="RefSeq" id="XP_007862654.1">
    <property type="nucleotide sequence ID" value="XM_007864463.1"/>
</dbReference>
<feature type="compositionally biased region" description="Low complexity" evidence="1">
    <location>
        <begin position="154"/>
        <end position="167"/>
    </location>
</feature>
<feature type="compositionally biased region" description="Acidic residues" evidence="1">
    <location>
        <begin position="168"/>
        <end position="191"/>
    </location>
</feature>
<dbReference type="STRING" id="670483.S7QK43"/>
<reference evidence="2 3" key="1">
    <citation type="journal article" date="2012" name="Science">
        <title>The Paleozoic origin of enzymatic lignin decomposition reconstructed from 31 fungal genomes.</title>
        <authorList>
            <person name="Floudas D."/>
            <person name="Binder M."/>
            <person name="Riley R."/>
            <person name="Barry K."/>
            <person name="Blanchette R.A."/>
            <person name="Henrissat B."/>
            <person name="Martinez A.T."/>
            <person name="Otillar R."/>
            <person name="Spatafora J.W."/>
            <person name="Yadav J.S."/>
            <person name="Aerts A."/>
            <person name="Benoit I."/>
            <person name="Boyd A."/>
            <person name="Carlson A."/>
            <person name="Copeland A."/>
            <person name="Coutinho P.M."/>
            <person name="de Vries R.P."/>
            <person name="Ferreira P."/>
            <person name="Findley K."/>
            <person name="Foster B."/>
            <person name="Gaskell J."/>
            <person name="Glotzer D."/>
            <person name="Gorecki P."/>
            <person name="Heitman J."/>
            <person name="Hesse C."/>
            <person name="Hori C."/>
            <person name="Igarashi K."/>
            <person name="Jurgens J.A."/>
            <person name="Kallen N."/>
            <person name="Kersten P."/>
            <person name="Kohler A."/>
            <person name="Kuees U."/>
            <person name="Kumar T.K.A."/>
            <person name="Kuo A."/>
            <person name="LaButti K."/>
            <person name="Larrondo L.F."/>
            <person name="Lindquist E."/>
            <person name="Ling A."/>
            <person name="Lombard V."/>
            <person name="Lucas S."/>
            <person name="Lundell T."/>
            <person name="Martin R."/>
            <person name="McLaughlin D.J."/>
            <person name="Morgenstern I."/>
            <person name="Morin E."/>
            <person name="Murat C."/>
            <person name="Nagy L.G."/>
            <person name="Nolan M."/>
            <person name="Ohm R.A."/>
            <person name="Patyshakuliyeva A."/>
            <person name="Rokas A."/>
            <person name="Ruiz-Duenas F.J."/>
            <person name="Sabat G."/>
            <person name="Salamov A."/>
            <person name="Samejima M."/>
            <person name="Schmutz J."/>
            <person name="Slot J.C."/>
            <person name="St John F."/>
            <person name="Stenlid J."/>
            <person name="Sun H."/>
            <person name="Sun S."/>
            <person name="Syed K."/>
            <person name="Tsang A."/>
            <person name="Wiebenga A."/>
            <person name="Young D."/>
            <person name="Pisabarro A."/>
            <person name="Eastwood D.C."/>
            <person name="Martin F."/>
            <person name="Cullen D."/>
            <person name="Grigoriev I.V."/>
            <person name="Hibbett D.S."/>
        </authorList>
    </citation>
    <scope>NUCLEOTIDE SEQUENCE [LARGE SCALE GENOMIC DNA]</scope>
    <source>
        <strain evidence="2 3">ATCC 11539</strain>
    </source>
</reference>
<feature type="region of interest" description="Disordered" evidence="1">
    <location>
        <begin position="325"/>
        <end position="381"/>
    </location>
</feature>
<dbReference type="OrthoDB" id="74813at2759"/>
<evidence type="ECO:0000313" key="2">
    <source>
        <dbReference type="EMBL" id="EPQ59752.1"/>
    </source>
</evidence>
<dbReference type="eggNOG" id="ENOG502S8U4">
    <property type="taxonomic scope" value="Eukaryota"/>
</dbReference>